<proteinExistence type="predicted"/>
<name>A0ACB9Z5U3_9PEZI</name>
<dbReference type="EMBL" id="MU393450">
    <property type="protein sequence ID" value="KAI4867186.1"/>
    <property type="molecule type" value="Genomic_DNA"/>
</dbReference>
<reference evidence="1 2" key="1">
    <citation type="journal article" date="2022" name="New Phytol.">
        <title>Ecological generalism drives hyperdiversity of secondary metabolite gene clusters in xylarialean endophytes.</title>
        <authorList>
            <person name="Franco M.E.E."/>
            <person name="Wisecaver J.H."/>
            <person name="Arnold A.E."/>
            <person name="Ju Y.M."/>
            <person name="Slot J.C."/>
            <person name="Ahrendt S."/>
            <person name="Moore L.P."/>
            <person name="Eastman K.E."/>
            <person name="Scott K."/>
            <person name="Konkel Z."/>
            <person name="Mondo S.J."/>
            <person name="Kuo A."/>
            <person name="Hayes R.D."/>
            <person name="Haridas S."/>
            <person name="Andreopoulos B."/>
            <person name="Riley R."/>
            <person name="LaButti K."/>
            <person name="Pangilinan J."/>
            <person name="Lipzen A."/>
            <person name="Amirebrahimi M."/>
            <person name="Yan J."/>
            <person name="Adam C."/>
            <person name="Keymanesh K."/>
            <person name="Ng V."/>
            <person name="Louie K."/>
            <person name="Northen T."/>
            <person name="Drula E."/>
            <person name="Henrissat B."/>
            <person name="Hsieh H.M."/>
            <person name="Youens-Clark K."/>
            <person name="Lutzoni F."/>
            <person name="Miadlikowska J."/>
            <person name="Eastwood D.C."/>
            <person name="Hamelin R.C."/>
            <person name="Grigoriev I.V."/>
            <person name="U'Ren J.M."/>
        </authorList>
    </citation>
    <scope>NUCLEOTIDE SEQUENCE [LARGE SCALE GENOMIC DNA]</scope>
    <source>
        <strain evidence="1 2">CBS 119005</strain>
    </source>
</reference>
<gene>
    <name evidence="1" type="ORF">F4820DRAFT_226061</name>
</gene>
<protein>
    <submittedName>
        <fullName evidence="1">Uncharacterized protein</fullName>
    </submittedName>
</protein>
<accession>A0ACB9Z5U3</accession>
<evidence type="ECO:0000313" key="2">
    <source>
        <dbReference type="Proteomes" id="UP001497700"/>
    </source>
</evidence>
<organism evidence="1 2">
    <name type="scientific">Hypoxylon rubiginosum</name>
    <dbReference type="NCBI Taxonomy" id="110542"/>
    <lineage>
        <taxon>Eukaryota</taxon>
        <taxon>Fungi</taxon>
        <taxon>Dikarya</taxon>
        <taxon>Ascomycota</taxon>
        <taxon>Pezizomycotina</taxon>
        <taxon>Sordariomycetes</taxon>
        <taxon>Xylariomycetidae</taxon>
        <taxon>Xylariales</taxon>
        <taxon>Hypoxylaceae</taxon>
        <taxon>Hypoxylon</taxon>
    </lineage>
</organism>
<evidence type="ECO:0000313" key="1">
    <source>
        <dbReference type="EMBL" id="KAI4867186.1"/>
    </source>
</evidence>
<comment type="caution">
    <text evidence="1">The sequence shown here is derived from an EMBL/GenBank/DDBJ whole genome shotgun (WGS) entry which is preliminary data.</text>
</comment>
<dbReference type="Proteomes" id="UP001497700">
    <property type="component" value="Unassembled WGS sequence"/>
</dbReference>
<sequence length="479" mass="51897">MSSSALSAETKQINQGEEGTVLSYLPTRPSIEKIEKQDVFESSLSTVVDSNSDFLSPDGLATPASTRGLSPGPFKPPRTQRDSKFRAWYMSIWGKNKALILMFVAQLFGALMNLTARLLEVEENSLHPMQLLFARMTITLLGSSCYIWWKKVPHGMLGRKEIRWLLVTRGLCGFFGIYGMWYSVKYIPLAEATVITFLAPNIAGYMCHVLIHEPFTRKEQIASFIALGGVVLITRPVSLFSGEPSSTVTGSIEAEVIANVTAAAVETPQYPGGSHVTTSAERLGAIGFALLGVLGGAGAFTSLRWIGKRAHPLTSINYFSAWCVVVSTATLTLAPALDFAQPDLRMELPHSPRQWAFLTFIGVCGLVMQVLMTAALAAERSNRATAMTYTHMLFAAGFDRWIFGQVMGWTSLAGCGLIVGSALWVVFTKKETPKGERGDVERGVPAAAAAPADSESAPMLSDDADVNIEEGGGVMLRRL</sequence>
<keyword evidence="2" id="KW-1185">Reference proteome</keyword>